<dbReference type="EMBL" id="CP002049">
    <property type="protein sequence ID" value="ADI14867.1"/>
    <property type="molecule type" value="Genomic_DNA"/>
</dbReference>
<dbReference type="KEGG" id="tra:Trad_1749"/>
<reference evidence="3" key="1">
    <citation type="submission" date="2010-05" db="EMBL/GenBank/DDBJ databases">
        <title>The complete genome of Truepera radiovictris DSM 17093.</title>
        <authorList>
            <consortium name="US DOE Joint Genome Institute (JGI-PGF)"/>
            <person name="Lucas S."/>
            <person name="Copeland A."/>
            <person name="Lapidus A."/>
            <person name="Glavina del Rio T."/>
            <person name="Dalin E."/>
            <person name="Tice H."/>
            <person name="Bruce D."/>
            <person name="Goodwin L."/>
            <person name="Pitluck S."/>
            <person name="Kyrpides N."/>
            <person name="Mavromatis K."/>
            <person name="Ovchinnikova G."/>
            <person name="Munk A.C."/>
            <person name="Detter J.C."/>
            <person name="Han C."/>
            <person name="Tapia R."/>
            <person name="Land M."/>
            <person name="Hauser L."/>
            <person name="Markowitz V."/>
            <person name="Cheng J.-F."/>
            <person name="Hugenholtz P."/>
            <person name="Woyke T."/>
            <person name="Wu D."/>
            <person name="Tindall B."/>
            <person name="Pomrenke H.G."/>
            <person name="Brambilla E."/>
            <person name="Klenk H.-P."/>
            <person name="Eisen J.A."/>
        </authorList>
    </citation>
    <scope>NUCLEOTIDE SEQUENCE [LARGE SCALE GENOMIC DNA]</scope>
    <source>
        <strain evidence="3">DSM 17093 / CIP 108686 / LMG 22925 / RQ-24</strain>
    </source>
</reference>
<dbReference type="HOGENOM" id="CLU_121334_2_0_0"/>
<reference evidence="2 3" key="2">
    <citation type="journal article" date="2011" name="Stand. Genomic Sci.">
        <title>Complete genome sequence of Truepera radiovictrix type strain (RQ-24).</title>
        <authorList>
            <person name="Ivanova N."/>
            <person name="Rohde C."/>
            <person name="Munk C."/>
            <person name="Nolan M."/>
            <person name="Lucas S."/>
            <person name="Del Rio T.G."/>
            <person name="Tice H."/>
            <person name="Deshpande S."/>
            <person name="Cheng J.F."/>
            <person name="Tapia R."/>
            <person name="Han C."/>
            <person name="Goodwin L."/>
            <person name="Pitluck S."/>
            <person name="Liolios K."/>
            <person name="Mavromatis K."/>
            <person name="Mikhailova N."/>
            <person name="Pati A."/>
            <person name="Chen A."/>
            <person name="Palaniappan K."/>
            <person name="Land M."/>
            <person name="Hauser L."/>
            <person name="Chang Y.J."/>
            <person name="Jeffries C.D."/>
            <person name="Brambilla E."/>
            <person name="Rohde M."/>
            <person name="Goker M."/>
            <person name="Tindall B.J."/>
            <person name="Woyke T."/>
            <person name="Bristow J."/>
            <person name="Eisen J.A."/>
            <person name="Markowitz V."/>
            <person name="Hugenholtz P."/>
            <person name="Kyrpides N.C."/>
            <person name="Klenk H.P."/>
            <person name="Lapidus A."/>
        </authorList>
    </citation>
    <scope>NUCLEOTIDE SEQUENCE [LARGE SCALE GENOMIC DNA]</scope>
    <source>
        <strain evidence="3">DSM 17093 / CIP 108686 / LMG 22925 / RQ-24</strain>
    </source>
</reference>
<dbReference type="NCBIfam" id="TIGR01300">
    <property type="entry name" value="CPA3_mnhG_phaG"/>
    <property type="match status" value="1"/>
</dbReference>
<dbReference type="Pfam" id="PF03334">
    <property type="entry name" value="PhaG_MnhG_YufB"/>
    <property type="match status" value="1"/>
</dbReference>
<evidence type="ECO:0000256" key="1">
    <source>
        <dbReference type="SAM" id="Phobius"/>
    </source>
</evidence>
<name>D7CQ83_TRURR</name>
<dbReference type="Proteomes" id="UP000000379">
    <property type="component" value="Chromosome"/>
</dbReference>
<proteinExistence type="predicted"/>
<dbReference type="PANTHER" id="PTHR34703:SF1">
    <property type="entry name" value="ANTIPORTER SUBUNIT MNHG2-RELATED"/>
    <property type="match status" value="1"/>
</dbReference>
<keyword evidence="1" id="KW-1133">Transmembrane helix</keyword>
<dbReference type="InterPro" id="IPR005133">
    <property type="entry name" value="PhaG_MnhG_YufB"/>
</dbReference>
<dbReference type="OrthoDB" id="4427992at2"/>
<dbReference type="eggNOG" id="COG1320">
    <property type="taxonomic scope" value="Bacteria"/>
</dbReference>
<accession>D7CQ83</accession>
<dbReference type="GO" id="GO:0015385">
    <property type="term" value="F:sodium:proton antiporter activity"/>
    <property type="evidence" value="ECO:0007669"/>
    <property type="project" value="TreeGrafter"/>
</dbReference>
<gene>
    <name evidence="2" type="ordered locus">Trad_1749</name>
</gene>
<feature type="transmembrane region" description="Helical" evidence="1">
    <location>
        <begin position="68"/>
        <end position="86"/>
    </location>
</feature>
<evidence type="ECO:0000313" key="2">
    <source>
        <dbReference type="EMBL" id="ADI14867.1"/>
    </source>
</evidence>
<sequence>MSALDAAAAVCVALGAGFFWTGTLGLLRFPDAYSRLHALTKADTLGLGLIVLGLCLRAPTLALVFKLIFIWLLSLLAGATNSYLIAQSARRREAALREGAPYVGTPHGGAPYSGTSYGGTSYSGTPYGEAPHG</sequence>
<organism evidence="2 3">
    <name type="scientific">Truepera radiovictrix (strain DSM 17093 / CIP 108686 / LMG 22925 / RQ-24)</name>
    <dbReference type="NCBI Taxonomy" id="649638"/>
    <lineage>
        <taxon>Bacteria</taxon>
        <taxon>Thermotogati</taxon>
        <taxon>Deinococcota</taxon>
        <taxon>Deinococci</taxon>
        <taxon>Trueperales</taxon>
        <taxon>Trueperaceae</taxon>
        <taxon>Truepera</taxon>
    </lineage>
</organism>
<dbReference type="AlphaFoldDB" id="D7CQ83"/>
<keyword evidence="1" id="KW-0472">Membrane</keyword>
<keyword evidence="1" id="KW-0812">Transmembrane</keyword>
<feature type="transmembrane region" description="Helical" evidence="1">
    <location>
        <begin position="6"/>
        <end position="30"/>
    </location>
</feature>
<protein>
    <submittedName>
        <fullName evidence="2">Multisubunit sodium/proton antiporter, MrpG subunit (2.A.63.1)</fullName>
    </submittedName>
</protein>
<dbReference type="STRING" id="649638.Trad_1749"/>
<evidence type="ECO:0000313" key="3">
    <source>
        <dbReference type="Proteomes" id="UP000000379"/>
    </source>
</evidence>
<dbReference type="PANTHER" id="PTHR34703">
    <property type="entry name" value="ANTIPORTER SUBUNIT MNHG2-RELATED"/>
    <property type="match status" value="1"/>
</dbReference>
<keyword evidence="3" id="KW-1185">Reference proteome</keyword>